<evidence type="ECO:0000313" key="9">
    <source>
        <dbReference type="Proteomes" id="UP000244989"/>
    </source>
</evidence>
<feature type="transmembrane region" description="Helical" evidence="6">
    <location>
        <begin position="347"/>
        <end position="364"/>
    </location>
</feature>
<keyword evidence="2" id="KW-0813">Transport</keyword>
<dbReference type="SUPFAM" id="SSF103473">
    <property type="entry name" value="MFS general substrate transporter"/>
    <property type="match status" value="1"/>
</dbReference>
<evidence type="ECO:0000256" key="5">
    <source>
        <dbReference type="ARBA" id="ARBA00023136"/>
    </source>
</evidence>
<dbReference type="OrthoDB" id="5241931at2"/>
<dbReference type="EMBL" id="QEEZ01000005">
    <property type="protein sequence ID" value="PWC02207.1"/>
    <property type="molecule type" value="Genomic_DNA"/>
</dbReference>
<dbReference type="Proteomes" id="UP000244989">
    <property type="component" value="Unassembled WGS sequence"/>
</dbReference>
<feature type="transmembrane region" description="Helical" evidence="6">
    <location>
        <begin position="40"/>
        <end position="59"/>
    </location>
</feature>
<feature type="transmembrane region" description="Helical" evidence="6">
    <location>
        <begin position="71"/>
        <end position="90"/>
    </location>
</feature>
<feature type="transmembrane region" description="Helical" evidence="6">
    <location>
        <begin position="193"/>
        <end position="212"/>
    </location>
</feature>
<evidence type="ECO:0000256" key="4">
    <source>
        <dbReference type="ARBA" id="ARBA00022989"/>
    </source>
</evidence>
<keyword evidence="4 6" id="KW-1133">Transmembrane helix</keyword>
<dbReference type="GO" id="GO:0005886">
    <property type="term" value="C:plasma membrane"/>
    <property type="evidence" value="ECO:0007669"/>
    <property type="project" value="UniProtKB-SubCell"/>
</dbReference>
<protein>
    <submittedName>
        <fullName evidence="8">MFS transporter</fullName>
    </submittedName>
</protein>
<dbReference type="Gene3D" id="1.20.1250.20">
    <property type="entry name" value="MFS general substrate transporter like domains"/>
    <property type="match status" value="2"/>
</dbReference>
<evidence type="ECO:0000256" key="3">
    <source>
        <dbReference type="ARBA" id="ARBA00022692"/>
    </source>
</evidence>
<comment type="subcellular location">
    <subcellularLocation>
        <location evidence="1">Cell membrane</location>
        <topology evidence="1">Multi-pass membrane protein</topology>
    </subcellularLocation>
</comment>
<evidence type="ECO:0000256" key="1">
    <source>
        <dbReference type="ARBA" id="ARBA00004651"/>
    </source>
</evidence>
<dbReference type="PROSITE" id="PS50850">
    <property type="entry name" value="MFS"/>
    <property type="match status" value="1"/>
</dbReference>
<dbReference type="Pfam" id="PF07690">
    <property type="entry name" value="MFS_1"/>
    <property type="match status" value="1"/>
</dbReference>
<dbReference type="InterPro" id="IPR036259">
    <property type="entry name" value="MFS_trans_sf"/>
</dbReference>
<evidence type="ECO:0000256" key="2">
    <source>
        <dbReference type="ARBA" id="ARBA00022448"/>
    </source>
</evidence>
<feature type="transmembrane region" description="Helical" evidence="6">
    <location>
        <begin position="153"/>
        <end position="172"/>
    </location>
</feature>
<dbReference type="KEGG" id="cyz:C3B44_10650"/>
<dbReference type="RefSeq" id="WP_108432341.1">
    <property type="nucleotide sequence ID" value="NZ_CP026947.1"/>
</dbReference>
<dbReference type="PANTHER" id="PTHR42718">
    <property type="entry name" value="MAJOR FACILITATOR SUPERFAMILY MULTIDRUG TRANSPORTER MFSC"/>
    <property type="match status" value="1"/>
</dbReference>
<sequence>MRRLQLATVYLGGFIGPFAGQSVAVILPNVARTFSITIEQAALTVSAYLFPFATVMLFSTRIVQNLRPRRVIMTAYTVTFLGSLVCLLSTSWALFLVGFTTMGLANAFTLPVFQIMLREIVPARHLGEALDTYAAMQSFGLFSSPLISGLATLVGWQYLYLIVTAAALWVLIIKVPDIPPPGATESAGTGRRLWWPVILHCCACLMMGIRVIGMAPLTALSVGERFDASAVGRGAVIMCGGLTAFFLARPLGALVDRAGPKTILLACATASAVAMALLPIVPHPALVAAGWAVAVFATQGMQTCINLSMLRTPGGASLLSTVQAFRFYGPSITPVLLMPVYLSSANWAFWIPALMMVSAFALELKNPAWKKN</sequence>
<keyword evidence="5 6" id="KW-0472">Membrane</keyword>
<keyword evidence="9" id="KW-1185">Reference proteome</keyword>
<evidence type="ECO:0000313" key="8">
    <source>
        <dbReference type="EMBL" id="PWC02207.1"/>
    </source>
</evidence>
<evidence type="ECO:0000256" key="6">
    <source>
        <dbReference type="SAM" id="Phobius"/>
    </source>
</evidence>
<comment type="caution">
    <text evidence="8">The sequence shown here is derived from an EMBL/GenBank/DDBJ whole genome shotgun (WGS) entry which is preliminary data.</text>
</comment>
<evidence type="ECO:0000259" key="7">
    <source>
        <dbReference type="PROSITE" id="PS50850"/>
    </source>
</evidence>
<dbReference type="InterPro" id="IPR011701">
    <property type="entry name" value="MFS"/>
</dbReference>
<organism evidence="8 9">
    <name type="scientific">Corynebacterium yudongzhengii</name>
    <dbReference type="NCBI Taxonomy" id="2080740"/>
    <lineage>
        <taxon>Bacteria</taxon>
        <taxon>Bacillati</taxon>
        <taxon>Actinomycetota</taxon>
        <taxon>Actinomycetes</taxon>
        <taxon>Mycobacteriales</taxon>
        <taxon>Corynebacteriaceae</taxon>
        <taxon>Corynebacterium</taxon>
    </lineage>
</organism>
<dbReference type="AlphaFoldDB" id="A0A2U1T872"/>
<feature type="transmembrane region" description="Helical" evidence="6">
    <location>
        <begin position="263"/>
        <end position="282"/>
    </location>
</feature>
<proteinExistence type="predicted"/>
<feature type="domain" description="Major facilitator superfamily (MFS) profile" evidence="7">
    <location>
        <begin position="5"/>
        <end position="371"/>
    </location>
</feature>
<accession>A0A2U1T872</accession>
<dbReference type="InterPro" id="IPR020846">
    <property type="entry name" value="MFS_dom"/>
</dbReference>
<name>A0A2U1T872_9CORY</name>
<reference evidence="9" key="1">
    <citation type="submission" date="2018-04" db="EMBL/GenBank/DDBJ databases">
        <authorList>
            <person name="Liu S."/>
            <person name="Wang Z."/>
            <person name="Li J."/>
        </authorList>
    </citation>
    <scope>NUCLEOTIDE SEQUENCE [LARGE SCALE GENOMIC DNA]</scope>
    <source>
        <strain evidence="9">2189</strain>
    </source>
</reference>
<keyword evidence="3 6" id="KW-0812">Transmembrane</keyword>
<dbReference type="PANTHER" id="PTHR42718:SF9">
    <property type="entry name" value="MAJOR FACILITATOR SUPERFAMILY MULTIDRUG TRANSPORTER MFSC"/>
    <property type="match status" value="1"/>
</dbReference>
<gene>
    <name evidence="8" type="ORF">DF222_03745</name>
</gene>
<feature type="transmembrane region" description="Helical" evidence="6">
    <location>
        <begin position="232"/>
        <end position="251"/>
    </location>
</feature>
<dbReference type="GO" id="GO:0022857">
    <property type="term" value="F:transmembrane transporter activity"/>
    <property type="evidence" value="ECO:0007669"/>
    <property type="project" value="InterPro"/>
</dbReference>